<dbReference type="EMBL" id="FLUM01000001">
    <property type="protein sequence ID" value="SBV91084.1"/>
    <property type="molecule type" value="Genomic_DNA"/>
</dbReference>
<evidence type="ECO:0000256" key="1">
    <source>
        <dbReference type="SAM" id="SignalP"/>
    </source>
</evidence>
<sequence length="420" mass="48043">MKTIYLKTAQLILAVLISVACIPLQAQNMSANYVTISGVVKDKNSNKKLEYVSISVPGTNIGTITNTDGVFSIKLSNALEAKTLEISHIGYRNMKFPINSEDIGHEVTIYLTPNVNLLKDVVVQAVDAQKLIEEAIHKIGDNNSAEVNMLTGFYRETIRKRRNYINISEAILDIYKTPYTQDIAGDRVQVYKGRKLISPKPNDTLIVKFQGGPNLSTFMDVVKNPELFLDINALGIYRYTMEESVMIDERPHYVVSFNPQVVLPYALHYGKLYIDKQSLTFSRAEFSLSMDDKNKATQAILRKKPFKMHFKPEEVSFLVTYKQQNGRSYLNYVWSEVKFKCDLKRRLFSTGYTIVSEMVVTDRKSGNINKIPFKQSFGQNQVLSEKVQNFYDPNFWEDYNIIEPTESLENAVSKLRKQQN</sequence>
<organism evidence="2">
    <name type="scientific">uncultured Dysgonomonas sp</name>
    <dbReference type="NCBI Taxonomy" id="206096"/>
    <lineage>
        <taxon>Bacteria</taxon>
        <taxon>Pseudomonadati</taxon>
        <taxon>Bacteroidota</taxon>
        <taxon>Bacteroidia</taxon>
        <taxon>Bacteroidales</taxon>
        <taxon>Dysgonomonadaceae</taxon>
        <taxon>Dysgonomonas</taxon>
        <taxon>environmental samples</taxon>
    </lineage>
</organism>
<feature type="chain" id="PRO_5012013128" description="Carboxypeptidase-like regulatory domain-containing protein" evidence="1">
    <location>
        <begin position="27"/>
        <end position="420"/>
    </location>
</feature>
<dbReference type="PROSITE" id="PS51257">
    <property type="entry name" value="PROKAR_LIPOPROTEIN"/>
    <property type="match status" value="1"/>
</dbReference>
<dbReference type="SUPFAM" id="SSF49464">
    <property type="entry name" value="Carboxypeptidase regulatory domain-like"/>
    <property type="match status" value="1"/>
</dbReference>
<dbReference type="Gene3D" id="2.50.20.10">
    <property type="entry name" value="Lipoprotein localisation LolA/LolB/LppX"/>
    <property type="match status" value="1"/>
</dbReference>
<evidence type="ECO:0008006" key="3">
    <source>
        <dbReference type="Google" id="ProtNLM"/>
    </source>
</evidence>
<reference evidence="2" key="1">
    <citation type="submission" date="2016-04" db="EMBL/GenBank/DDBJ databases">
        <authorList>
            <person name="Evans L.H."/>
            <person name="Alamgir A."/>
            <person name="Owens N."/>
            <person name="Weber N.D."/>
            <person name="Virtaneva K."/>
            <person name="Barbian K."/>
            <person name="Babar A."/>
            <person name="Rosenke K."/>
        </authorList>
    </citation>
    <scope>NUCLEOTIDE SEQUENCE</scope>
    <source>
        <strain evidence="2">86-1</strain>
    </source>
</reference>
<name>A0A212IV69_9BACT</name>
<dbReference type="InterPro" id="IPR008969">
    <property type="entry name" value="CarboxyPept-like_regulatory"/>
</dbReference>
<accession>A0A212IV69</accession>
<feature type="signal peptide" evidence="1">
    <location>
        <begin position="1"/>
        <end position="26"/>
    </location>
</feature>
<dbReference type="AlphaFoldDB" id="A0A212IV69"/>
<keyword evidence="1" id="KW-0732">Signal</keyword>
<dbReference type="RefSeq" id="WP_296938081.1">
    <property type="nucleotide sequence ID" value="NZ_LT599032.1"/>
</dbReference>
<protein>
    <recommendedName>
        <fullName evidence="3">Carboxypeptidase-like regulatory domain-containing protein</fullName>
    </recommendedName>
</protein>
<proteinExistence type="predicted"/>
<gene>
    <name evidence="2" type="ORF">KL86DYS1_10243</name>
</gene>
<dbReference type="Pfam" id="PF13715">
    <property type="entry name" value="CarbopepD_reg_2"/>
    <property type="match status" value="1"/>
</dbReference>
<dbReference type="Gene3D" id="2.60.40.1120">
    <property type="entry name" value="Carboxypeptidase-like, regulatory domain"/>
    <property type="match status" value="1"/>
</dbReference>
<evidence type="ECO:0000313" key="2">
    <source>
        <dbReference type="EMBL" id="SBV91084.1"/>
    </source>
</evidence>